<protein>
    <submittedName>
        <fullName evidence="1">Uncharacterized protein</fullName>
    </submittedName>
</protein>
<name>A0A8S5T4G1_9CAUD</name>
<evidence type="ECO:0000313" key="1">
    <source>
        <dbReference type="EMBL" id="DAF58229.1"/>
    </source>
</evidence>
<dbReference type="EMBL" id="BK032748">
    <property type="protein sequence ID" value="DAF58229.1"/>
    <property type="molecule type" value="Genomic_DNA"/>
</dbReference>
<reference evidence="1" key="1">
    <citation type="journal article" date="2021" name="Proc. Natl. Acad. Sci. U.S.A.">
        <title>A Catalog of Tens of Thousands of Viruses from Human Metagenomes Reveals Hidden Associations with Chronic Diseases.</title>
        <authorList>
            <person name="Tisza M.J."/>
            <person name="Buck C.B."/>
        </authorList>
    </citation>
    <scope>NUCLEOTIDE SEQUENCE</scope>
    <source>
        <strain evidence="1">CtMBu2</strain>
    </source>
</reference>
<organism evidence="1">
    <name type="scientific">Siphoviridae sp. ctMBu2</name>
    <dbReference type="NCBI Taxonomy" id="2827853"/>
    <lineage>
        <taxon>Viruses</taxon>
        <taxon>Duplodnaviria</taxon>
        <taxon>Heunggongvirae</taxon>
        <taxon>Uroviricota</taxon>
        <taxon>Caudoviricetes</taxon>
    </lineage>
</organism>
<sequence length="127" mass="14520">MTTLNLKTLAAGLDDTFEWWGGESEITVCRWYGQKLLRQATYWEPAEYTEETSETLTVKAEGSIVIILDDAGKELDRDDFGDYYEEDHADALADMIDAQIPWRDLQKEADEAYGEWLIARAEDMEAA</sequence>
<accession>A0A8S5T4G1</accession>
<proteinExistence type="predicted"/>